<reference evidence="4" key="1">
    <citation type="journal article" date="2020" name="Nature">
        <title>Giant virus diversity and host interactions through global metagenomics.</title>
        <authorList>
            <person name="Schulz F."/>
            <person name="Roux S."/>
            <person name="Paez-Espino D."/>
            <person name="Jungbluth S."/>
            <person name="Walsh D.A."/>
            <person name="Denef V.J."/>
            <person name="McMahon K.D."/>
            <person name="Konstantinidis K.T."/>
            <person name="Eloe-Fadrosh E.A."/>
            <person name="Kyrpides N.C."/>
            <person name="Woyke T."/>
        </authorList>
    </citation>
    <scope>NUCLEOTIDE SEQUENCE</scope>
    <source>
        <strain evidence="4">GVMAG-M-3300020182-84</strain>
    </source>
</reference>
<dbReference type="SUPFAM" id="SSF53927">
    <property type="entry name" value="Cytidine deaminase-like"/>
    <property type="match status" value="1"/>
</dbReference>
<feature type="domain" description="CMP/dCMP-type deaminase" evidence="3">
    <location>
        <begin position="3"/>
        <end position="129"/>
    </location>
</feature>
<organism evidence="4">
    <name type="scientific">viral metagenome</name>
    <dbReference type="NCBI Taxonomy" id="1070528"/>
    <lineage>
        <taxon>unclassified sequences</taxon>
        <taxon>metagenomes</taxon>
        <taxon>organismal metagenomes</taxon>
    </lineage>
</organism>
<dbReference type="PROSITE" id="PS00903">
    <property type="entry name" value="CYT_DCMP_DEAMINASES_1"/>
    <property type="match status" value="1"/>
</dbReference>
<sequence length="149" mass="16672">MDMSISDHKFANVASQEAHKSTMSSHHGCVAVRGGKIIARGHNNYRTYSNDGMIKGCSCHAEIDVLRKCMKMGILNKINLYIVRISSVNTFSDSTPCTECYNTMKNMFNIKYIIYSTNKGIIKKNFKDFVAVHVTSGKKAIDGKRVKVL</sequence>
<dbReference type="AlphaFoldDB" id="A0A6C0C0U6"/>
<evidence type="ECO:0000256" key="2">
    <source>
        <dbReference type="ARBA" id="ARBA00022833"/>
    </source>
</evidence>
<dbReference type="Pfam" id="PF00383">
    <property type="entry name" value="dCMP_cyt_deam_1"/>
    <property type="match status" value="1"/>
</dbReference>
<dbReference type="GO" id="GO:0016787">
    <property type="term" value="F:hydrolase activity"/>
    <property type="evidence" value="ECO:0007669"/>
    <property type="project" value="InterPro"/>
</dbReference>
<evidence type="ECO:0000256" key="1">
    <source>
        <dbReference type="ARBA" id="ARBA00022723"/>
    </source>
</evidence>
<dbReference type="EMBL" id="MN739312">
    <property type="protein sequence ID" value="QHS98036.1"/>
    <property type="molecule type" value="Genomic_DNA"/>
</dbReference>
<keyword evidence="1" id="KW-0479">Metal-binding</keyword>
<proteinExistence type="predicted"/>
<evidence type="ECO:0000259" key="3">
    <source>
        <dbReference type="PROSITE" id="PS51747"/>
    </source>
</evidence>
<dbReference type="GO" id="GO:0008270">
    <property type="term" value="F:zinc ion binding"/>
    <property type="evidence" value="ECO:0007669"/>
    <property type="project" value="InterPro"/>
</dbReference>
<dbReference type="InterPro" id="IPR016193">
    <property type="entry name" value="Cytidine_deaminase-like"/>
</dbReference>
<protein>
    <recommendedName>
        <fullName evidence="3">CMP/dCMP-type deaminase domain-containing protein</fullName>
    </recommendedName>
</protein>
<evidence type="ECO:0000313" key="4">
    <source>
        <dbReference type="EMBL" id="QHS98036.1"/>
    </source>
</evidence>
<dbReference type="PROSITE" id="PS51747">
    <property type="entry name" value="CYT_DCMP_DEAMINASES_2"/>
    <property type="match status" value="1"/>
</dbReference>
<accession>A0A6C0C0U6</accession>
<dbReference type="InterPro" id="IPR002125">
    <property type="entry name" value="CMP_dCMP_dom"/>
</dbReference>
<dbReference type="Gene3D" id="3.40.140.10">
    <property type="entry name" value="Cytidine Deaminase, domain 2"/>
    <property type="match status" value="1"/>
</dbReference>
<name>A0A6C0C0U6_9ZZZZ</name>
<keyword evidence="2" id="KW-0862">Zinc</keyword>
<dbReference type="InterPro" id="IPR016192">
    <property type="entry name" value="APOBEC/CMP_deaminase_Zn-bd"/>
</dbReference>